<organism evidence="1 2">
    <name type="scientific">Myriangium duriaei CBS 260.36</name>
    <dbReference type="NCBI Taxonomy" id="1168546"/>
    <lineage>
        <taxon>Eukaryota</taxon>
        <taxon>Fungi</taxon>
        <taxon>Dikarya</taxon>
        <taxon>Ascomycota</taxon>
        <taxon>Pezizomycotina</taxon>
        <taxon>Dothideomycetes</taxon>
        <taxon>Dothideomycetidae</taxon>
        <taxon>Myriangiales</taxon>
        <taxon>Myriangiaceae</taxon>
        <taxon>Myriangium</taxon>
    </lineage>
</organism>
<gene>
    <name evidence="1" type="ORF">K461DRAFT_156389</name>
</gene>
<dbReference type="EMBL" id="ML996087">
    <property type="protein sequence ID" value="KAF2151752.1"/>
    <property type="molecule type" value="Genomic_DNA"/>
</dbReference>
<proteinExistence type="predicted"/>
<evidence type="ECO:0000313" key="1">
    <source>
        <dbReference type="EMBL" id="KAF2151752.1"/>
    </source>
</evidence>
<sequence length="162" mass="17714">MSGRLKLQPGPLSTSGSHGIAVMLPCQHGPRHPFRFLAHGNHRHTADPSWDLAPTLIVSPQEAPLDSYLLPCSARLTSPDSRLYVNVRPWGHATVSPAIGKFNGSSSLYAIWQEVALSPTFRPSVLRYSTVAHPLLTDQPKGRSILLVQPYCEPLLVLPVLI</sequence>
<accession>A0A9P4MG42</accession>
<evidence type="ECO:0000313" key="2">
    <source>
        <dbReference type="Proteomes" id="UP000799439"/>
    </source>
</evidence>
<dbReference type="Proteomes" id="UP000799439">
    <property type="component" value="Unassembled WGS sequence"/>
</dbReference>
<reference evidence="1" key="1">
    <citation type="journal article" date="2020" name="Stud. Mycol.">
        <title>101 Dothideomycetes genomes: a test case for predicting lifestyles and emergence of pathogens.</title>
        <authorList>
            <person name="Haridas S."/>
            <person name="Albert R."/>
            <person name="Binder M."/>
            <person name="Bloem J."/>
            <person name="Labutti K."/>
            <person name="Salamov A."/>
            <person name="Andreopoulos B."/>
            <person name="Baker S."/>
            <person name="Barry K."/>
            <person name="Bills G."/>
            <person name="Bluhm B."/>
            <person name="Cannon C."/>
            <person name="Castanera R."/>
            <person name="Culley D."/>
            <person name="Daum C."/>
            <person name="Ezra D."/>
            <person name="Gonzalez J."/>
            <person name="Henrissat B."/>
            <person name="Kuo A."/>
            <person name="Liang C."/>
            <person name="Lipzen A."/>
            <person name="Lutzoni F."/>
            <person name="Magnuson J."/>
            <person name="Mondo S."/>
            <person name="Nolan M."/>
            <person name="Ohm R."/>
            <person name="Pangilinan J."/>
            <person name="Park H.-J."/>
            <person name="Ramirez L."/>
            <person name="Alfaro M."/>
            <person name="Sun H."/>
            <person name="Tritt A."/>
            <person name="Yoshinaga Y."/>
            <person name="Zwiers L.-H."/>
            <person name="Turgeon B."/>
            <person name="Goodwin S."/>
            <person name="Spatafora J."/>
            <person name="Crous P."/>
            <person name="Grigoriev I."/>
        </authorList>
    </citation>
    <scope>NUCLEOTIDE SEQUENCE</scope>
    <source>
        <strain evidence="1">CBS 260.36</strain>
    </source>
</reference>
<keyword evidence="2" id="KW-1185">Reference proteome</keyword>
<dbReference type="AlphaFoldDB" id="A0A9P4MG42"/>
<comment type="caution">
    <text evidence="1">The sequence shown here is derived from an EMBL/GenBank/DDBJ whole genome shotgun (WGS) entry which is preliminary data.</text>
</comment>
<protein>
    <submittedName>
        <fullName evidence="1">Uncharacterized protein</fullName>
    </submittedName>
</protein>
<name>A0A9P4MG42_9PEZI</name>